<feature type="transmembrane region" description="Helical" evidence="1">
    <location>
        <begin position="42"/>
        <end position="64"/>
    </location>
</feature>
<evidence type="ECO:0000256" key="1">
    <source>
        <dbReference type="SAM" id="Phobius"/>
    </source>
</evidence>
<accession>A0A6J4IJ10</accession>
<keyword evidence="1" id="KW-1133">Transmembrane helix</keyword>
<feature type="transmembrane region" description="Helical" evidence="1">
    <location>
        <begin position="103"/>
        <end position="123"/>
    </location>
</feature>
<feature type="transmembrane region" description="Helical" evidence="1">
    <location>
        <begin position="76"/>
        <end position="97"/>
    </location>
</feature>
<gene>
    <name evidence="2" type="ORF">AVDCRST_MAG57-2294</name>
</gene>
<evidence type="ECO:0000313" key="2">
    <source>
        <dbReference type="EMBL" id="CAA9254161.1"/>
    </source>
</evidence>
<dbReference type="AlphaFoldDB" id="A0A6J4IJ10"/>
<organism evidence="2">
    <name type="scientific">uncultured Blastococcus sp</name>
    <dbReference type="NCBI Taxonomy" id="217144"/>
    <lineage>
        <taxon>Bacteria</taxon>
        <taxon>Bacillati</taxon>
        <taxon>Actinomycetota</taxon>
        <taxon>Actinomycetes</taxon>
        <taxon>Geodermatophilales</taxon>
        <taxon>Geodermatophilaceae</taxon>
        <taxon>Blastococcus</taxon>
        <taxon>environmental samples</taxon>
    </lineage>
</organism>
<keyword evidence="1" id="KW-0812">Transmembrane</keyword>
<dbReference type="EMBL" id="CADCTI010000185">
    <property type="protein sequence ID" value="CAA9254161.1"/>
    <property type="molecule type" value="Genomic_DNA"/>
</dbReference>
<sequence length="157" mass="16335">MTEHDEQQRRGGLTDRLFGTAARPAAAAPPRAVPEVPGSLRWAALLVGLEAVALGVLALVWTWLVFTHDSVHVGRAVAEVVIIALVAAGVGAAAVGLSRAASWARGAVVAAQIFFGLCGYVAAFEAERPLVGVPILAVVAAVIYLLATPESRLAYFR</sequence>
<reference evidence="2" key="1">
    <citation type="submission" date="2020-02" db="EMBL/GenBank/DDBJ databases">
        <authorList>
            <person name="Meier V. D."/>
        </authorList>
    </citation>
    <scope>NUCLEOTIDE SEQUENCE</scope>
    <source>
        <strain evidence="2">AVDCRST_MAG57</strain>
    </source>
</reference>
<evidence type="ECO:0008006" key="3">
    <source>
        <dbReference type="Google" id="ProtNLM"/>
    </source>
</evidence>
<name>A0A6J4IJ10_9ACTN</name>
<feature type="transmembrane region" description="Helical" evidence="1">
    <location>
        <begin position="130"/>
        <end position="147"/>
    </location>
</feature>
<proteinExistence type="predicted"/>
<keyword evidence="1" id="KW-0472">Membrane</keyword>
<protein>
    <recommendedName>
        <fullName evidence="3">Integral membrane protein</fullName>
    </recommendedName>
</protein>